<feature type="region of interest" description="Disordered" evidence="1">
    <location>
        <begin position="1365"/>
        <end position="1494"/>
    </location>
</feature>
<proteinExistence type="predicted"/>
<evidence type="ECO:0000313" key="2">
    <source>
        <dbReference type="EMBL" id="AAS53033.2"/>
    </source>
</evidence>
<dbReference type="RefSeq" id="NP_985209.2">
    <property type="nucleotide sequence ID" value="NM_210563.2"/>
</dbReference>
<dbReference type="InParanoid" id="Q756B4"/>
<feature type="compositionally biased region" description="Polar residues" evidence="1">
    <location>
        <begin position="842"/>
        <end position="869"/>
    </location>
</feature>
<keyword evidence="3" id="KW-1185">Reference proteome</keyword>
<feature type="compositionally biased region" description="Basic and acidic residues" evidence="1">
    <location>
        <begin position="731"/>
        <end position="749"/>
    </location>
</feature>
<feature type="compositionally biased region" description="Basic and acidic residues" evidence="1">
    <location>
        <begin position="399"/>
        <end position="420"/>
    </location>
</feature>
<feature type="compositionally biased region" description="Low complexity" evidence="1">
    <location>
        <begin position="1133"/>
        <end position="1147"/>
    </location>
</feature>
<feature type="compositionally biased region" description="Polar residues" evidence="1">
    <location>
        <begin position="767"/>
        <end position="785"/>
    </location>
</feature>
<feature type="compositionally biased region" description="Polar residues" evidence="1">
    <location>
        <begin position="285"/>
        <end position="295"/>
    </location>
</feature>
<feature type="region of interest" description="Disordered" evidence="1">
    <location>
        <begin position="267"/>
        <end position="420"/>
    </location>
</feature>
<feature type="region of interest" description="Disordered" evidence="1">
    <location>
        <begin position="164"/>
        <end position="210"/>
    </location>
</feature>
<feature type="region of interest" description="Disordered" evidence="1">
    <location>
        <begin position="649"/>
        <end position="785"/>
    </location>
</feature>
<feature type="compositionally biased region" description="Basic residues" evidence="1">
    <location>
        <begin position="1471"/>
        <end position="1494"/>
    </location>
</feature>
<evidence type="ECO:0000256" key="1">
    <source>
        <dbReference type="SAM" id="MobiDB-lite"/>
    </source>
</evidence>
<feature type="compositionally biased region" description="Polar residues" evidence="1">
    <location>
        <begin position="488"/>
        <end position="513"/>
    </location>
</feature>
<reference evidence="2 3" key="1">
    <citation type="journal article" date="2004" name="Science">
        <title>The Ashbya gossypii genome as a tool for mapping the ancient Saccharomyces cerevisiae genome.</title>
        <authorList>
            <person name="Dietrich F.S."/>
            <person name="Voegeli S."/>
            <person name="Brachat S."/>
            <person name="Lerch A."/>
            <person name="Gates K."/>
            <person name="Steiner S."/>
            <person name="Mohr C."/>
            <person name="Pohlmann R."/>
            <person name="Luedi P."/>
            <person name="Choi S."/>
            <person name="Wing R.A."/>
            <person name="Flavier A."/>
            <person name="Gaffney T.D."/>
            <person name="Philippsen P."/>
        </authorList>
    </citation>
    <scope>NUCLEOTIDE SEQUENCE [LARGE SCALE GENOMIC DNA]</scope>
    <source>
        <strain evidence="3">ATCC 10895 / CBS 109.51 / FGSC 9923 / NRRL Y-1056</strain>
    </source>
</reference>
<dbReference type="OrthoDB" id="10515758at2759"/>
<feature type="compositionally biased region" description="Basic and acidic residues" evidence="1">
    <location>
        <begin position="370"/>
        <end position="381"/>
    </location>
</feature>
<accession>Q756B4</accession>
<feature type="region of interest" description="Disordered" evidence="1">
    <location>
        <begin position="798"/>
        <end position="893"/>
    </location>
</feature>
<dbReference type="Proteomes" id="UP000000591">
    <property type="component" value="Chromosome V"/>
</dbReference>
<feature type="region of interest" description="Disordered" evidence="1">
    <location>
        <begin position="1117"/>
        <end position="1203"/>
    </location>
</feature>
<sequence length="1494" mass="162370">MNNGKRSLNSCNVPDRAARRFESPFAGTRRGDEGRVGKRINTAVRQRLQTQLRLEQRLQTMQEPEEAVQWAQSFVRRSRALLGRLRDEDMELQRQLSKDWRQRVEQAAHVERILADDSDTGGRYDAAPLPTHEEIAIESDGSANSMRLEFELDGSQEELGYLQAHAQGARRDSSPEDKISSYSSESSGIGGFGSSDYEEQGAQSEEYAASSRGDEALQLLALQAIDSMSAVTNDHGLRQDQLVGSLALPENIDSASEFEYDIASASPSGELLLGSPDSVAKMGSSGMNTPTSAETASPEASDEEIADAAPPQQLYSHLVSDSDRSPDAESDGMDEVADQDGIHTEEYTDASDDVIEVDADPYEVSQTENKSSDRDYARTEASDEIIASPMSSDGTYFSYREDTAPPEETARAELESQEPRTYRLIYTGSAYSENSQDAEPPHTDFAEYSSAFAENPFKEENQQIWDREALQTLVKQLHMKYSDRTEAGSGSSPLQPSKEQGQDTDMVTSSSSVAQGLSTVPTIAAPAISPEAQTAVGSSDASRSLQISAARLAEQPITASMTPERTVTQNELPFKTVKEKGMVVADLVTDDSLGENGLVVEQVSEESSYNGSPEVMQDPELLVEAVPDKLEVHEVASIIQDGILASSSMKTSVDQHNEKCNTSTENSEPTEHIESPSDTVIDSGEQIDAEPSTSSRDISQRLPTEGPSDKSVASSENVYQEGGQFIGQMEYDTKKDVEYHDQSPHRNESSSEGTSKIVPVIERPESVANSSSGVNQSPYFGSSGTETHIYSAVAPIKGKDIDKDDNGVFSSPTGTHLCNNSRPVEQAQHRQFAPKLEDLCERQSSSSEDQQNTDMNSQSKTSVLDQATIGTIEERRVASGHSVPGTPESDAEEFLLAESEHEVSDKLMGAALQSEAVAATPFNKAVPEQSTAVAAEGSLLGTPEEPAKVSPVSDGVELYELKDKQGGKGCAVSSTGKYQEVALIQEDAELLPYLVEKPTSEIVFEEPVPFSESSAKAIINSIKERETYSRSASREVKSSVFGGEHLNDLDNVVFEHPAELDLEVPLNSVLEEYRHDVDPSTSFEDHNENQSYEAEVLDIPCVGTLSTLAARTNTLKDGKKSEVEDDIAGKGKGSSSDPSSINSPEKSVASVEDQESAESSDINSNTSAVSMEVDVASQSEIPVEAAVDEHSPDKDKVESSRPHSAGRLIEYSVHSLGSLLGKLKGATTTAKELVHPTGGQEHAAREAVDQIEHTCPGRWLAQTDSNNVSDIDRNETPVKVDPIVIRESSAAQQEPIVIDSDEYEGELEVQSVPTTPIRSSEDSNQEGIIARIRGTLSRLYPPTNTGDTAPRTPVCERIFIEDDHAPSIAPSDTQAAAQPVASDMERLNPQASSPRSASRHFGTRTEETREITTKSLMVSDASAATVRSTKEKKRSVRRRKRPINDDSAIHVGKRRKVHADDSVTPRPTQGKQRKRSGNLKSQKKQKRRLRPRTK</sequence>
<reference evidence="3" key="2">
    <citation type="journal article" date="2013" name="G3 (Bethesda)">
        <title>Genomes of Ashbya fungi isolated from insects reveal four mating-type loci, numerous translocations, lack of transposons, and distinct gene duplications.</title>
        <authorList>
            <person name="Dietrich F.S."/>
            <person name="Voegeli S."/>
            <person name="Kuo S."/>
            <person name="Philippsen P."/>
        </authorList>
    </citation>
    <scope>GENOME REANNOTATION</scope>
    <source>
        <strain evidence="3">ATCC 10895 / CBS 109.51 / FGSC 9923 / NRRL Y-1056</strain>
    </source>
</reference>
<dbReference type="KEGG" id="ago:AGOS_AER353W"/>
<feature type="compositionally biased region" description="Acidic residues" evidence="1">
    <location>
        <begin position="347"/>
        <end position="361"/>
    </location>
</feature>
<feature type="compositionally biased region" description="Basic and acidic residues" evidence="1">
    <location>
        <begin position="169"/>
        <end position="179"/>
    </location>
</feature>
<dbReference type="GeneID" id="4621424"/>
<feature type="compositionally biased region" description="Basic residues" evidence="1">
    <location>
        <begin position="1430"/>
        <end position="1441"/>
    </location>
</feature>
<feature type="compositionally biased region" description="Polar residues" evidence="1">
    <location>
        <begin position="1159"/>
        <end position="1169"/>
    </location>
</feature>
<feature type="region of interest" description="Disordered" evidence="1">
    <location>
        <begin position="481"/>
        <end position="513"/>
    </location>
</feature>
<feature type="compositionally biased region" description="Basic and acidic residues" evidence="1">
    <location>
        <begin position="1403"/>
        <end position="1412"/>
    </location>
</feature>
<evidence type="ECO:0000313" key="3">
    <source>
        <dbReference type="Proteomes" id="UP000000591"/>
    </source>
</evidence>
<feature type="compositionally biased region" description="Basic and acidic residues" evidence="1">
    <location>
        <begin position="1187"/>
        <end position="1201"/>
    </location>
</feature>
<protein>
    <submittedName>
        <fullName evidence="2">AER353Wp</fullName>
    </submittedName>
</protein>
<gene>
    <name evidence="2" type="ORF">AGOS_AER353W</name>
</gene>
<dbReference type="STRING" id="284811.Q756B4"/>
<organism evidence="2 3">
    <name type="scientific">Eremothecium gossypii (strain ATCC 10895 / CBS 109.51 / FGSC 9923 / NRRL Y-1056)</name>
    <name type="common">Yeast</name>
    <name type="synonym">Ashbya gossypii</name>
    <dbReference type="NCBI Taxonomy" id="284811"/>
    <lineage>
        <taxon>Eukaryota</taxon>
        <taxon>Fungi</taxon>
        <taxon>Dikarya</taxon>
        <taxon>Ascomycota</taxon>
        <taxon>Saccharomycotina</taxon>
        <taxon>Saccharomycetes</taxon>
        <taxon>Saccharomycetales</taxon>
        <taxon>Saccharomycetaceae</taxon>
        <taxon>Eremothecium</taxon>
    </lineage>
</organism>
<dbReference type="EMBL" id="AE016818">
    <property type="protein sequence ID" value="AAS53033.2"/>
    <property type="molecule type" value="Genomic_DNA"/>
</dbReference>
<feature type="compositionally biased region" description="Polar residues" evidence="1">
    <location>
        <begin position="808"/>
        <end position="823"/>
    </location>
</feature>
<feature type="compositionally biased region" description="Acidic residues" evidence="1">
    <location>
        <begin position="328"/>
        <end position="338"/>
    </location>
</feature>
<dbReference type="HOGENOM" id="CLU_248977_0_0_1"/>
<name>Q756B4_EREGS</name>